<organism evidence="2 3">
    <name type="scientific">Symbiodinium microadriaticum</name>
    <name type="common">Dinoflagellate</name>
    <name type="synonym">Zooxanthella microadriatica</name>
    <dbReference type="NCBI Taxonomy" id="2951"/>
    <lineage>
        <taxon>Eukaryota</taxon>
        <taxon>Sar</taxon>
        <taxon>Alveolata</taxon>
        <taxon>Dinophyceae</taxon>
        <taxon>Suessiales</taxon>
        <taxon>Symbiodiniaceae</taxon>
        <taxon>Symbiodinium</taxon>
    </lineage>
</organism>
<accession>A0A1Q9C7T8</accession>
<proteinExistence type="predicted"/>
<evidence type="ECO:0000256" key="1">
    <source>
        <dbReference type="SAM" id="MobiDB-lite"/>
    </source>
</evidence>
<feature type="compositionally biased region" description="Low complexity" evidence="1">
    <location>
        <begin position="64"/>
        <end position="77"/>
    </location>
</feature>
<feature type="region of interest" description="Disordered" evidence="1">
    <location>
        <begin position="1"/>
        <end position="32"/>
    </location>
</feature>
<evidence type="ECO:0000313" key="2">
    <source>
        <dbReference type="EMBL" id="OLP78981.1"/>
    </source>
</evidence>
<dbReference type="AlphaFoldDB" id="A0A1Q9C7T8"/>
<sequence length="124" mass="13304">MDDGAGMEATAVDSEHEEQEEEEEEDEQEPAALRKKLSSLFDQVSKLEATLAEKETPPPSKSVARAAAAGRAGGCRAPQCRKTMKAPAQVLNPERQPQVVRHDSQNAGKDCAEESAETLVALTS</sequence>
<dbReference type="EMBL" id="LSRX01001538">
    <property type="protein sequence ID" value="OLP78981.1"/>
    <property type="molecule type" value="Genomic_DNA"/>
</dbReference>
<reference evidence="2 3" key="1">
    <citation type="submission" date="2016-02" db="EMBL/GenBank/DDBJ databases">
        <title>Genome analysis of coral dinoflagellate symbionts highlights evolutionary adaptations to a symbiotic lifestyle.</title>
        <authorList>
            <person name="Aranda M."/>
            <person name="Li Y."/>
            <person name="Liew Y.J."/>
            <person name="Baumgarten S."/>
            <person name="Simakov O."/>
            <person name="Wilson M."/>
            <person name="Piel J."/>
            <person name="Ashoor H."/>
            <person name="Bougouffa S."/>
            <person name="Bajic V.B."/>
            <person name="Ryu T."/>
            <person name="Ravasi T."/>
            <person name="Bayer T."/>
            <person name="Micklem G."/>
            <person name="Kim H."/>
            <person name="Bhak J."/>
            <person name="Lajeunesse T.C."/>
            <person name="Voolstra C.R."/>
        </authorList>
    </citation>
    <scope>NUCLEOTIDE SEQUENCE [LARGE SCALE GENOMIC DNA]</scope>
    <source>
        <strain evidence="2 3">CCMP2467</strain>
    </source>
</reference>
<dbReference type="Proteomes" id="UP000186817">
    <property type="component" value="Unassembled WGS sequence"/>
</dbReference>
<keyword evidence="3" id="KW-1185">Reference proteome</keyword>
<evidence type="ECO:0000313" key="3">
    <source>
        <dbReference type="Proteomes" id="UP000186817"/>
    </source>
</evidence>
<comment type="caution">
    <text evidence="2">The sequence shown here is derived from an EMBL/GenBank/DDBJ whole genome shotgun (WGS) entry which is preliminary data.</text>
</comment>
<name>A0A1Q9C7T8_SYMMI</name>
<gene>
    <name evidence="2" type="ORF">AK812_SmicGene40783</name>
</gene>
<protein>
    <submittedName>
        <fullName evidence="2">Uncharacterized protein</fullName>
    </submittedName>
</protein>
<feature type="compositionally biased region" description="Acidic residues" evidence="1">
    <location>
        <begin position="15"/>
        <end position="29"/>
    </location>
</feature>
<feature type="region of interest" description="Disordered" evidence="1">
    <location>
        <begin position="48"/>
        <end position="124"/>
    </location>
</feature>